<dbReference type="Pfam" id="PF12898">
    <property type="entry name" value="Stc1"/>
    <property type="match status" value="1"/>
</dbReference>
<organism evidence="3 4">
    <name type="scientific">Trichoderma harzianum</name>
    <name type="common">Hypocrea lixii</name>
    <dbReference type="NCBI Taxonomy" id="5544"/>
    <lineage>
        <taxon>Eukaryota</taxon>
        <taxon>Fungi</taxon>
        <taxon>Dikarya</taxon>
        <taxon>Ascomycota</taxon>
        <taxon>Pezizomycotina</taxon>
        <taxon>Sordariomycetes</taxon>
        <taxon>Hypocreomycetidae</taxon>
        <taxon>Hypocreales</taxon>
        <taxon>Hypocreaceae</taxon>
        <taxon>Trichoderma</taxon>
    </lineage>
</organism>
<feature type="domain" description="Stc1" evidence="2">
    <location>
        <begin position="50"/>
        <end position="131"/>
    </location>
</feature>
<feature type="compositionally biased region" description="Basic and acidic residues" evidence="1">
    <location>
        <begin position="383"/>
        <end position="392"/>
    </location>
</feature>
<accession>A0A0F9ZQM8</accession>
<gene>
    <name evidence="3" type="ORF">THAR02_05314</name>
</gene>
<protein>
    <recommendedName>
        <fullName evidence="2">Stc1 domain-containing protein</fullName>
    </recommendedName>
</protein>
<dbReference type="EMBL" id="JOKZ01000144">
    <property type="protein sequence ID" value="KKP02582.1"/>
    <property type="molecule type" value="Genomic_DNA"/>
</dbReference>
<feature type="region of interest" description="Disordered" evidence="1">
    <location>
        <begin position="200"/>
        <end position="289"/>
    </location>
</feature>
<feature type="region of interest" description="Disordered" evidence="1">
    <location>
        <begin position="1"/>
        <end position="20"/>
    </location>
</feature>
<feature type="compositionally biased region" description="Polar residues" evidence="1">
    <location>
        <begin position="279"/>
        <end position="289"/>
    </location>
</feature>
<comment type="caution">
    <text evidence="3">The sequence shown here is derived from an EMBL/GenBank/DDBJ whole genome shotgun (WGS) entry which is preliminary data.</text>
</comment>
<dbReference type="OrthoDB" id="3514033at2759"/>
<feature type="compositionally biased region" description="Polar residues" evidence="1">
    <location>
        <begin position="233"/>
        <end position="249"/>
    </location>
</feature>
<proteinExistence type="predicted"/>
<evidence type="ECO:0000256" key="1">
    <source>
        <dbReference type="SAM" id="MobiDB-lite"/>
    </source>
</evidence>
<dbReference type="OMA" id="QRTEMTC"/>
<evidence type="ECO:0000313" key="3">
    <source>
        <dbReference type="EMBL" id="KKP02582.1"/>
    </source>
</evidence>
<evidence type="ECO:0000313" key="4">
    <source>
        <dbReference type="Proteomes" id="UP000034112"/>
    </source>
</evidence>
<feature type="region of interest" description="Disordered" evidence="1">
    <location>
        <begin position="368"/>
        <end position="401"/>
    </location>
</feature>
<dbReference type="Proteomes" id="UP000034112">
    <property type="component" value="Unassembled WGS sequence"/>
</dbReference>
<evidence type="ECO:0000259" key="2">
    <source>
        <dbReference type="Pfam" id="PF12898"/>
    </source>
</evidence>
<feature type="compositionally biased region" description="Low complexity" evidence="1">
    <location>
        <begin position="202"/>
        <end position="217"/>
    </location>
</feature>
<feature type="region of interest" description="Disordered" evidence="1">
    <location>
        <begin position="302"/>
        <end position="354"/>
    </location>
</feature>
<sequence length="401" mass="43791">MPFAPIKYSPSCTSASPPPSSFQPLHTPFYLLHRRENPNFNMASFPTRFRCKVGGEWKPLEEFSKNQQRLALGSQTGRSRVNAANSGMTCREHSAGQRTEMTCELCGLVKPLSEFSGNTKRSGSISCKRCTAWVETQEPEVVPAPLETGHISIEEERGEAWPARFIDSTDFFSDDAYPQAPVTGYSSLGLEDGEVASIMDGSAPSEYSASEASSSRALPPHLRGSIGQDRHSLASSTDGRSTSNKSSFVQHLPPHLRPLVQQGLSRDGSSDYAAGSESGGNPSSISTATTAREARFEKQARRVSFNAWDPNGMQHRGFRSATESSAMGTSEADEEEDSLPNPPSQARGKWPKTVRMSQQELREVGTNHHVAARDPGPVNHRPVQHDTTKCCEPDDEDGEDY</sequence>
<dbReference type="AlphaFoldDB" id="A0A0F9ZQM8"/>
<dbReference type="InterPro" id="IPR024630">
    <property type="entry name" value="Stc1"/>
</dbReference>
<name>A0A0F9ZQM8_TRIHA</name>
<reference evidence="4" key="1">
    <citation type="journal article" date="2015" name="Genome Announc.">
        <title>Draft whole-genome sequence of the biocontrol agent Trichoderma harzianum T6776.</title>
        <authorList>
            <person name="Baroncelli R."/>
            <person name="Piaggeschi G."/>
            <person name="Fiorini L."/>
            <person name="Bertolini E."/>
            <person name="Zapparata A."/>
            <person name="Pe M.E."/>
            <person name="Sarrocco S."/>
            <person name="Vannacci G."/>
        </authorList>
    </citation>
    <scope>NUCLEOTIDE SEQUENCE [LARGE SCALE GENOMIC DNA]</scope>
    <source>
        <strain evidence="4">T6776</strain>
    </source>
</reference>